<dbReference type="EMBL" id="KL197709">
    <property type="protein sequence ID" value="KDQ64154.1"/>
    <property type="molecule type" value="Genomic_DNA"/>
</dbReference>
<protein>
    <recommendedName>
        <fullName evidence="3">F-box domain-containing protein</fullName>
    </recommendedName>
</protein>
<evidence type="ECO:0000313" key="1">
    <source>
        <dbReference type="EMBL" id="KDQ64154.1"/>
    </source>
</evidence>
<accession>A0A067QB14</accession>
<dbReference type="HOGENOM" id="CLU_615489_0_0_1"/>
<keyword evidence="2" id="KW-1185">Reference proteome</keyword>
<dbReference type="InParanoid" id="A0A067QB14"/>
<proteinExistence type="predicted"/>
<evidence type="ECO:0008006" key="3">
    <source>
        <dbReference type="Google" id="ProtNLM"/>
    </source>
</evidence>
<sequence length="490" mass="54286">MNGTGTNGERAGSSEGRPRTLTARLAELATWMKSRCVGEVAPGQANGNRIPCDILVIIFSHLRPMAWNTVDTPHHLATVVLVSREWNYWGTPILFKNPILDSPRRLHLFVRTVIDNAQLGSLVQSLTVLNIPFVPSRVLSFAIKMLRYPNPQEDLSVAMLVCPNVAALGIVFNQLNFPSSTAPSLPDLTVLAHLRKLQICAKHTTFPDLSFFPATIEFLVLEELSLECLIVDKALRWPRLPALTHLRLQNVDVFEGSLIPKDLPFLRWVELISVGSQDGTENLVEALYGYADVLEGLAISLRLVTTPTVLEISRLKGLKHLAIDYNAFNVPPRFPIGTSVQPGLMVDRLPPTLITLDVLDLMGVLKELKDFYVDPSWPSTSAVQKVVKDGLVRVFSGGRDSVPCLEALYIEGDGNIWEQSRDELSLSCNVLGVKYETLFHGVDPLPFTDGTGLGEQRLHKLGWPASLEMSTLCEDGSFDGYYSIRLWGLE</sequence>
<gene>
    <name evidence="1" type="ORF">JAAARDRAFT_201548</name>
</gene>
<dbReference type="Proteomes" id="UP000027265">
    <property type="component" value="Unassembled WGS sequence"/>
</dbReference>
<evidence type="ECO:0000313" key="2">
    <source>
        <dbReference type="Proteomes" id="UP000027265"/>
    </source>
</evidence>
<reference evidence="2" key="1">
    <citation type="journal article" date="2014" name="Proc. Natl. Acad. Sci. U.S.A.">
        <title>Extensive sampling of basidiomycete genomes demonstrates inadequacy of the white-rot/brown-rot paradigm for wood decay fungi.</title>
        <authorList>
            <person name="Riley R."/>
            <person name="Salamov A.A."/>
            <person name="Brown D.W."/>
            <person name="Nagy L.G."/>
            <person name="Floudas D."/>
            <person name="Held B.W."/>
            <person name="Levasseur A."/>
            <person name="Lombard V."/>
            <person name="Morin E."/>
            <person name="Otillar R."/>
            <person name="Lindquist E.A."/>
            <person name="Sun H."/>
            <person name="LaButti K.M."/>
            <person name="Schmutz J."/>
            <person name="Jabbour D."/>
            <person name="Luo H."/>
            <person name="Baker S.E."/>
            <person name="Pisabarro A.G."/>
            <person name="Walton J.D."/>
            <person name="Blanchette R.A."/>
            <person name="Henrissat B."/>
            <person name="Martin F."/>
            <person name="Cullen D."/>
            <person name="Hibbett D.S."/>
            <person name="Grigoriev I.V."/>
        </authorList>
    </citation>
    <scope>NUCLEOTIDE SEQUENCE [LARGE SCALE GENOMIC DNA]</scope>
    <source>
        <strain evidence="2">MUCL 33604</strain>
    </source>
</reference>
<dbReference type="SUPFAM" id="SSF52047">
    <property type="entry name" value="RNI-like"/>
    <property type="match status" value="1"/>
</dbReference>
<organism evidence="1 2">
    <name type="scientific">Jaapia argillacea MUCL 33604</name>
    <dbReference type="NCBI Taxonomy" id="933084"/>
    <lineage>
        <taxon>Eukaryota</taxon>
        <taxon>Fungi</taxon>
        <taxon>Dikarya</taxon>
        <taxon>Basidiomycota</taxon>
        <taxon>Agaricomycotina</taxon>
        <taxon>Agaricomycetes</taxon>
        <taxon>Agaricomycetidae</taxon>
        <taxon>Jaapiales</taxon>
        <taxon>Jaapiaceae</taxon>
        <taxon>Jaapia</taxon>
    </lineage>
</organism>
<name>A0A067QB14_9AGAM</name>
<dbReference type="AlphaFoldDB" id="A0A067QB14"/>